<feature type="active site" description="Proton donor/acceptor" evidence="7">
    <location>
        <position position="74"/>
    </location>
</feature>
<keyword evidence="3 7" id="KW-0133">Cell shape</keyword>
<dbReference type="InterPro" id="IPR015942">
    <property type="entry name" value="Asp/Glu/hydantoin_racemase"/>
</dbReference>
<gene>
    <name evidence="7 8" type="primary">murI</name>
    <name evidence="9" type="ORF">SMC2_03640</name>
    <name evidence="8" type="ORF">SMC3_03905</name>
</gene>
<evidence type="ECO:0000256" key="2">
    <source>
        <dbReference type="ARBA" id="ARBA00013090"/>
    </source>
</evidence>
<evidence type="ECO:0000313" key="11">
    <source>
        <dbReference type="Proteomes" id="UP000266042"/>
    </source>
</evidence>
<dbReference type="GO" id="GO:0009252">
    <property type="term" value="P:peptidoglycan biosynthetic process"/>
    <property type="evidence" value="ECO:0007669"/>
    <property type="project" value="UniProtKB-UniRule"/>
</dbReference>
<dbReference type="Proteomes" id="UP000266042">
    <property type="component" value="Unassembled WGS sequence"/>
</dbReference>
<feature type="binding site" evidence="7">
    <location>
        <begin position="186"/>
        <end position="187"/>
    </location>
    <ligand>
        <name>substrate</name>
    </ligand>
</feature>
<keyword evidence="10" id="KW-1185">Reference proteome</keyword>
<evidence type="ECO:0000256" key="3">
    <source>
        <dbReference type="ARBA" id="ARBA00022960"/>
    </source>
</evidence>
<dbReference type="InterPro" id="IPR001920">
    <property type="entry name" value="Asp/Glu_race"/>
</dbReference>
<dbReference type="PROSITE" id="PS00924">
    <property type="entry name" value="ASP_GLU_RACEMASE_2"/>
    <property type="match status" value="1"/>
</dbReference>
<keyword evidence="6 7" id="KW-0961">Cell wall biogenesis/degradation</keyword>
<evidence type="ECO:0000313" key="9">
    <source>
        <dbReference type="EMBL" id="RIE14185.1"/>
    </source>
</evidence>
<keyword evidence="4 7" id="KW-0573">Peptidoglycan synthesis</keyword>
<dbReference type="AlphaFoldDB" id="A0A398DGD6"/>
<dbReference type="EMBL" id="QXIW01000022">
    <property type="protein sequence ID" value="RIE13503.1"/>
    <property type="molecule type" value="Genomic_DNA"/>
</dbReference>
<dbReference type="Gene3D" id="3.40.50.1860">
    <property type="match status" value="2"/>
</dbReference>
<evidence type="ECO:0000256" key="5">
    <source>
        <dbReference type="ARBA" id="ARBA00023235"/>
    </source>
</evidence>
<sequence>MLVESYIGVFDSGVGGLAVVRELKNRLPREAIMYIADSRFFPYGTKPREQVISRATALVEFLEAHGARMVVVACNTASSAVFPDIQHCVDVPVLGMISAGVKSAQLATRNRRVAVLSTPGTARSHGYLRAMGLLDPTVEMIELQSQELVNLVEAGSIEGQDVADYAADVLKPVQEFGADTLVLGCTHFPFLNSLMEGILGPAVKIVDPSKELAYEVGLVLEKCRLTTGAGQQDRFFTTGDPGDFLDKARLFLGDYVSAVEVADV</sequence>
<organism evidence="8 11">
    <name type="scientific">Candidatus Cryosericum hinesii</name>
    <dbReference type="NCBI Taxonomy" id="2290915"/>
    <lineage>
        <taxon>Bacteria</taxon>
        <taxon>Pseudomonadati</taxon>
        <taxon>Caldisericota/Cryosericota group</taxon>
        <taxon>Candidatus Cryosericota</taxon>
        <taxon>Candidatus Cryosericia</taxon>
        <taxon>Candidatus Cryosericales</taxon>
        <taxon>Candidatus Cryosericaceae</taxon>
        <taxon>Candidatus Cryosericum</taxon>
    </lineage>
</organism>
<dbReference type="NCBIfam" id="TIGR00067">
    <property type="entry name" value="glut_race"/>
    <property type="match status" value="1"/>
</dbReference>
<comment type="similarity">
    <text evidence="7">Belongs to the aspartate/glutamate racemases family.</text>
</comment>
<keyword evidence="5 7" id="KW-0413">Isomerase</keyword>
<feature type="binding site" evidence="7">
    <location>
        <begin position="43"/>
        <end position="44"/>
    </location>
    <ligand>
        <name>substrate</name>
    </ligand>
</feature>
<comment type="catalytic activity">
    <reaction evidence="1 7">
        <text>L-glutamate = D-glutamate</text>
        <dbReference type="Rhea" id="RHEA:12813"/>
        <dbReference type="ChEBI" id="CHEBI:29985"/>
        <dbReference type="ChEBI" id="CHEBI:29986"/>
        <dbReference type="EC" id="5.1.1.3"/>
    </reaction>
</comment>
<evidence type="ECO:0000313" key="10">
    <source>
        <dbReference type="Proteomes" id="UP000265724"/>
    </source>
</evidence>
<dbReference type="GO" id="GO:0008881">
    <property type="term" value="F:glutamate racemase activity"/>
    <property type="evidence" value="ECO:0007669"/>
    <property type="project" value="UniProtKB-UniRule"/>
</dbReference>
<comment type="caution">
    <text evidence="8">The sequence shown here is derived from an EMBL/GenBank/DDBJ whole genome shotgun (WGS) entry which is preliminary data.</text>
</comment>
<reference evidence="10 11" key="1">
    <citation type="submission" date="2018-09" db="EMBL/GenBank/DDBJ databases">
        <title>Discovery and Ecogenomic Context for Candidatus Cryosericales, a Global Caldiserica Order Active in Thawing Permafrost.</title>
        <authorList>
            <person name="Martinez M.A."/>
            <person name="Woodcroft B.J."/>
            <person name="Ignacio Espinoza J.C."/>
            <person name="Zayed A."/>
            <person name="Singleton C.M."/>
            <person name="Boyd J."/>
            <person name="Li Y.-F."/>
            <person name="Purvine S."/>
            <person name="Maughan H."/>
            <person name="Hodgkins S.B."/>
            <person name="Anderson D."/>
            <person name="Sederholm M."/>
            <person name="Temperton B."/>
            <person name="Saleska S.R."/>
            <person name="Tyson G.W."/>
            <person name="Rich V.I."/>
        </authorList>
    </citation>
    <scope>NUCLEOTIDE SEQUENCE [LARGE SCALE GENOMIC DNA]</scope>
    <source>
        <strain evidence="9 10">SMC2</strain>
        <strain evidence="8 11">SMC3</strain>
    </source>
</reference>
<evidence type="ECO:0000256" key="4">
    <source>
        <dbReference type="ARBA" id="ARBA00022984"/>
    </source>
</evidence>
<accession>A0A398DGD6</accession>
<dbReference type="PROSITE" id="PS00923">
    <property type="entry name" value="ASP_GLU_RACEMASE_1"/>
    <property type="match status" value="1"/>
</dbReference>
<evidence type="ECO:0000256" key="6">
    <source>
        <dbReference type="ARBA" id="ARBA00023316"/>
    </source>
</evidence>
<dbReference type="Pfam" id="PF01177">
    <property type="entry name" value="Asp_Glu_race"/>
    <property type="match status" value="1"/>
</dbReference>
<evidence type="ECO:0000256" key="1">
    <source>
        <dbReference type="ARBA" id="ARBA00001602"/>
    </source>
</evidence>
<proteinExistence type="inferred from homology"/>
<dbReference type="Proteomes" id="UP000265724">
    <property type="component" value="Unassembled WGS sequence"/>
</dbReference>
<name>A0A398DGD6_9BACT</name>
<dbReference type="PANTHER" id="PTHR21198:SF3">
    <property type="entry name" value="GLUTAMATE RACEMASE"/>
    <property type="match status" value="1"/>
</dbReference>
<dbReference type="HAMAP" id="MF_00258">
    <property type="entry name" value="Glu_racemase"/>
    <property type="match status" value="1"/>
</dbReference>
<feature type="binding site" evidence="7">
    <location>
        <begin position="75"/>
        <end position="76"/>
    </location>
    <ligand>
        <name>substrate</name>
    </ligand>
</feature>
<protein>
    <recommendedName>
        <fullName evidence="2 7">Glutamate racemase</fullName>
        <ecNumber evidence="2 7">5.1.1.3</ecNumber>
    </recommendedName>
</protein>
<dbReference type="GO" id="GO:0008360">
    <property type="term" value="P:regulation of cell shape"/>
    <property type="evidence" value="ECO:0007669"/>
    <property type="project" value="UniProtKB-KW"/>
</dbReference>
<dbReference type="UniPathway" id="UPA00219"/>
<dbReference type="InterPro" id="IPR033134">
    <property type="entry name" value="Asp/Glu_racemase_AS_2"/>
</dbReference>
<evidence type="ECO:0000313" key="8">
    <source>
        <dbReference type="EMBL" id="RIE13503.1"/>
    </source>
</evidence>
<dbReference type="InterPro" id="IPR018187">
    <property type="entry name" value="Asp/Glu_racemase_AS_1"/>
</dbReference>
<dbReference type="EMBL" id="QXIX01000031">
    <property type="protein sequence ID" value="RIE14185.1"/>
    <property type="molecule type" value="Genomic_DNA"/>
</dbReference>
<feature type="binding site" evidence="7">
    <location>
        <begin position="11"/>
        <end position="12"/>
    </location>
    <ligand>
        <name>substrate</name>
    </ligand>
</feature>
<dbReference type="EC" id="5.1.1.3" evidence="2 7"/>
<comment type="pathway">
    <text evidence="7">Cell wall biogenesis; peptidoglycan biosynthesis.</text>
</comment>
<evidence type="ECO:0000256" key="7">
    <source>
        <dbReference type="HAMAP-Rule" id="MF_00258"/>
    </source>
</evidence>
<dbReference type="GO" id="GO:0071555">
    <property type="term" value="P:cell wall organization"/>
    <property type="evidence" value="ECO:0007669"/>
    <property type="project" value="UniProtKB-KW"/>
</dbReference>
<dbReference type="SUPFAM" id="SSF53681">
    <property type="entry name" value="Aspartate/glutamate racemase"/>
    <property type="match status" value="2"/>
</dbReference>
<dbReference type="PANTHER" id="PTHR21198">
    <property type="entry name" value="GLUTAMATE RACEMASE"/>
    <property type="match status" value="1"/>
</dbReference>
<dbReference type="InterPro" id="IPR004391">
    <property type="entry name" value="Glu_race"/>
</dbReference>
<feature type="active site" description="Proton donor/acceptor" evidence="7">
    <location>
        <position position="185"/>
    </location>
</feature>
<comment type="function">
    <text evidence="7">Provides the (R)-glutamate required for cell wall biosynthesis.</text>
</comment>